<reference evidence="1" key="2">
    <citation type="submission" date="2023-06" db="EMBL/GenBank/DDBJ databases">
        <authorList>
            <consortium name="Lawrence Berkeley National Laboratory"/>
            <person name="Haridas S."/>
            <person name="Hensen N."/>
            <person name="Bonometti L."/>
            <person name="Westerberg I."/>
            <person name="Brannstrom I.O."/>
            <person name="Guillou S."/>
            <person name="Cros-Aarteil S."/>
            <person name="Calhoun S."/>
            <person name="Kuo A."/>
            <person name="Mondo S."/>
            <person name="Pangilinan J."/>
            <person name="Riley R."/>
            <person name="Labutti K."/>
            <person name="Andreopoulos B."/>
            <person name="Lipzen A."/>
            <person name="Chen C."/>
            <person name="Yanf M."/>
            <person name="Daum C."/>
            <person name="Ng V."/>
            <person name="Clum A."/>
            <person name="Steindorff A."/>
            <person name="Ohm R."/>
            <person name="Martin F."/>
            <person name="Silar P."/>
            <person name="Natvig D."/>
            <person name="Lalanne C."/>
            <person name="Gautier V."/>
            <person name="Ament-Velasquez S.L."/>
            <person name="Kruys A."/>
            <person name="Hutchinson M.I."/>
            <person name="Powell A.J."/>
            <person name="Barry K."/>
            <person name="Miller A.N."/>
            <person name="Grigoriev I.V."/>
            <person name="Debuchy R."/>
            <person name="Gladieux P."/>
            <person name="Thoren M.H."/>
            <person name="Johannesson H."/>
        </authorList>
    </citation>
    <scope>NUCLEOTIDE SEQUENCE</scope>
    <source>
        <strain evidence="1">CBS 958.72</strain>
    </source>
</reference>
<dbReference type="EMBL" id="JAULSN010000010">
    <property type="protein sequence ID" value="KAK3361756.1"/>
    <property type="molecule type" value="Genomic_DNA"/>
</dbReference>
<evidence type="ECO:0000313" key="2">
    <source>
        <dbReference type="Proteomes" id="UP001287356"/>
    </source>
</evidence>
<dbReference type="Proteomes" id="UP001287356">
    <property type="component" value="Unassembled WGS sequence"/>
</dbReference>
<sequence>MRFFTMGVITHLGYSKSFGHLDEGEDVYGRTTYTDDHVVLISLVLDIPIMRSLLFSRYGLAWLGHKPDDKIGVGKVMRVIHDIVSERLQNGAKLKNDMVRPLAARNREPGHAPARRRLRHHNQRPCSILMFLCATPNAYAKLKREIRDDIASSRVASDRPITNEQALKLPYLQAHASSITPMSGRPEH</sequence>
<dbReference type="InterPro" id="IPR036396">
    <property type="entry name" value="Cyt_P450_sf"/>
</dbReference>
<dbReference type="GO" id="GO:0005506">
    <property type="term" value="F:iron ion binding"/>
    <property type="evidence" value="ECO:0007669"/>
    <property type="project" value="InterPro"/>
</dbReference>
<dbReference type="GO" id="GO:0004497">
    <property type="term" value="F:monooxygenase activity"/>
    <property type="evidence" value="ECO:0007669"/>
    <property type="project" value="InterPro"/>
</dbReference>
<comment type="caution">
    <text evidence="1">The sequence shown here is derived from an EMBL/GenBank/DDBJ whole genome shotgun (WGS) entry which is preliminary data.</text>
</comment>
<dbReference type="SUPFAM" id="SSF48264">
    <property type="entry name" value="Cytochrome P450"/>
    <property type="match status" value="1"/>
</dbReference>
<dbReference type="GO" id="GO:0016705">
    <property type="term" value="F:oxidoreductase activity, acting on paired donors, with incorporation or reduction of molecular oxygen"/>
    <property type="evidence" value="ECO:0007669"/>
    <property type="project" value="InterPro"/>
</dbReference>
<accession>A0AAE0JTU0</accession>
<name>A0AAE0JTU0_9PEZI</name>
<dbReference type="AlphaFoldDB" id="A0AAE0JTU0"/>
<dbReference type="GO" id="GO:0020037">
    <property type="term" value="F:heme binding"/>
    <property type="evidence" value="ECO:0007669"/>
    <property type="project" value="InterPro"/>
</dbReference>
<organism evidence="1 2">
    <name type="scientific">Lasiosphaeria ovina</name>
    <dbReference type="NCBI Taxonomy" id="92902"/>
    <lineage>
        <taxon>Eukaryota</taxon>
        <taxon>Fungi</taxon>
        <taxon>Dikarya</taxon>
        <taxon>Ascomycota</taxon>
        <taxon>Pezizomycotina</taxon>
        <taxon>Sordariomycetes</taxon>
        <taxon>Sordariomycetidae</taxon>
        <taxon>Sordariales</taxon>
        <taxon>Lasiosphaeriaceae</taxon>
        <taxon>Lasiosphaeria</taxon>
    </lineage>
</organism>
<reference evidence="1" key="1">
    <citation type="journal article" date="2023" name="Mol. Phylogenet. Evol.">
        <title>Genome-scale phylogeny and comparative genomics of the fungal order Sordariales.</title>
        <authorList>
            <person name="Hensen N."/>
            <person name="Bonometti L."/>
            <person name="Westerberg I."/>
            <person name="Brannstrom I.O."/>
            <person name="Guillou S."/>
            <person name="Cros-Aarteil S."/>
            <person name="Calhoun S."/>
            <person name="Haridas S."/>
            <person name="Kuo A."/>
            <person name="Mondo S."/>
            <person name="Pangilinan J."/>
            <person name="Riley R."/>
            <person name="LaButti K."/>
            <person name="Andreopoulos B."/>
            <person name="Lipzen A."/>
            <person name="Chen C."/>
            <person name="Yan M."/>
            <person name="Daum C."/>
            <person name="Ng V."/>
            <person name="Clum A."/>
            <person name="Steindorff A."/>
            <person name="Ohm R.A."/>
            <person name="Martin F."/>
            <person name="Silar P."/>
            <person name="Natvig D.O."/>
            <person name="Lalanne C."/>
            <person name="Gautier V."/>
            <person name="Ament-Velasquez S.L."/>
            <person name="Kruys A."/>
            <person name="Hutchinson M.I."/>
            <person name="Powell A.J."/>
            <person name="Barry K."/>
            <person name="Miller A.N."/>
            <person name="Grigoriev I.V."/>
            <person name="Debuchy R."/>
            <person name="Gladieux P."/>
            <person name="Hiltunen Thoren M."/>
            <person name="Johannesson H."/>
        </authorList>
    </citation>
    <scope>NUCLEOTIDE SEQUENCE</scope>
    <source>
        <strain evidence="1">CBS 958.72</strain>
    </source>
</reference>
<keyword evidence="2" id="KW-1185">Reference proteome</keyword>
<protein>
    <submittedName>
        <fullName evidence="1">Uncharacterized protein</fullName>
    </submittedName>
</protein>
<gene>
    <name evidence="1" type="ORF">B0T24DRAFT_95358</name>
</gene>
<evidence type="ECO:0000313" key="1">
    <source>
        <dbReference type="EMBL" id="KAK3361756.1"/>
    </source>
</evidence>
<proteinExistence type="predicted"/>